<keyword evidence="13" id="KW-0808">Transferase</keyword>
<dbReference type="GO" id="GO:0047982">
    <property type="term" value="F:homocysteine desulfhydrase activity"/>
    <property type="evidence" value="ECO:0007669"/>
    <property type="project" value="UniProtKB-EC"/>
</dbReference>
<dbReference type="FunFam" id="3.40.640.10:FF:000046">
    <property type="entry name" value="Cystathionine gamma-lyase"/>
    <property type="match status" value="1"/>
</dbReference>
<evidence type="ECO:0000256" key="4">
    <source>
        <dbReference type="ARBA" id="ARBA00019040"/>
    </source>
</evidence>
<name>A0AAE3TEA8_9BACT</name>
<dbReference type="SUPFAM" id="SSF53383">
    <property type="entry name" value="PLP-dependent transferases"/>
    <property type="match status" value="1"/>
</dbReference>
<gene>
    <name evidence="13" type="ORF">P0M35_07935</name>
</gene>
<sequence>MKNKNLHFESKCVHSGIGEYEFGPVVPPIYQTSTFKFESAAHGAALFKGEAEGYIYTRMKNPTIEAMENAVAELENGYKALGCASGMAAISTIFTALLKNGDHVVCSKSVYGPTLTVLQSIFSKFGVESTFVDTDIIDEIKKAVKPNTKIIYVESPANPMIAITDINVASKIAHENNALLVVDNTFMSPALQQPLNLGADVVLHSMTKFLNGHADVVAGIIVVKDEAMYSLMRKTLNQMGGVIDPFNAFLVHRGLRTLSVRMQKHCENAQLIAEYLENHPKVKWVRYPGLKSHPNYELGLKQHKAPGGMISFELKGGFKAGEIVMNNVKLCALAVSLGGVESLIQHPASMTHLSMGEEARKAAGISEGLVRLSVGIENVKDLIEDIEQALEKIPEKEKIFL</sequence>
<keyword evidence="13" id="KW-0032">Aminotransferase</keyword>
<proteinExistence type="inferred from homology"/>
<dbReference type="InterPro" id="IPR000277">
    <property type="entry name" value="Cys/Met-Metab_PyrdxlP-dep_enz"/>
</dbReference>
<dbReference type="PIRSF" id="PIRSF001434">
    <property type="entry name" value="CGS"/>
    <property type="match status" value="1"/>
</dbReference>
<organism evidence="13 14">
    <name type="scientific">Stygiobacter electus</name>
    <dbReference type="NCBI Taxonomy" id="3032292"/>
    <lineage>
        <taxon>Bacteria</taxon>
        <taxon>Pseudomonadati</taxon>
        <taxon>Ignavibacteriota</taxon>
        <taxon>Ignavibacteria</taxon>
        <taxon>Ignavibacteriales</taxon>
        <taxon>Melioribacteraceae</taxon>
        <taxon>Stygiobacter</taxon>
    </lineage>
</organism>
<dbReference type="EMBL" id="JARGDL010000009">
    <property type="protein sequence ID" value="MDF1612078.1"/>
    <property type="molecule type" value="Genomic_DNA"/>
</dbReference>
<accession>A0AAE3TEA8</accession>
<evidence type="ECO:0000256" key="8">
    <source>
        <dbReference type="ARBA" id="ARBA00050802"/>
    </source>
</evidence>
<evidence type="ECO:0000256" key="1">
    <source>
        <dbReference type="ARBA" id="ARBA00001933"/>
    </source>
</evidence>
<evidence type="ECO:0000313" key="13">
    <source>
        <dbReference type="EMBL" id="MDF1612078.1"/>
    </source>
</evidence>
<comment type="caution">
    <text evidence="13">The sequence shown here is derived from an EMBL/GenBank/DDBJ whole genome shotgun (WGS) entry which is preliminary data.</text>
</comment>
<dbReference type="GO" id="GO:0018826">
    <property type="term" value="F:methionine gamma-lyase activity"/>
    <property type="evidence" value="ECO:0007669"/>
    <property type="project" value="UniProtKB-EC"/>
</dbReference>
<protein>
    <recommendedName>
        <fullName evidence="4">L-methionine gamma-lyase</fullName>
        <ecNumber evidence="3">4.4.1.11</ecNumber>
    </recommendedName>
    <alternativeName>
        <fullName evidence="10">L-methionine-alpha-deamino-gamma-mercaptomethane-lyase</fullName>
    </alternativeName>
</protein>
<keyword evidence="14" id="KW-1185">Reference proteome</keyword>
<evidence type="ECO:0000256" key="6">
    <source>
        <dbReference type="ARBA" id="ARBA00023239"/>
    </source>
</evidence>
<dbReference type="Gene3D" id="3.40.640.10">
    <property type="entry name" value="Type I PLP-dependent aspartate aminotransferase-like (Major domain)"/>
    <property type="match status" value="1"/>
</dbReference>
<keyword evidence="5 11" id="KW-0663">Pyridoxal phosphate</keyword>
<comment type="catalytic activity">
    <reaction evidence="7">
        <text>L-methionine + H2O = methanethiol + 2-oxobutanoate + NH4(+)</text>
        <dbReference type="Rhea" id="RHEA:23800"/>
        <dbReference type="ChEBI" id="CHEBI:15377"/>
        <dbReference type="ChEBI" id="CHEBI:16007"/>
        <dbReference type="ChEBI" id="CHEBI:16763"/>
        <dbReference type="ChEBI" id="CHEBI:28938"/>
        <dbReference type="ChEBI" id="CHEBI:57844"/>
        <dbReference type="EC" id="4.4.1.11"/>
    </reaction>
</comment>
<comment type="subunit">
    <text evidence="9">Homotetramer; dimer of active dimers.</text>
</comment>
<dbReference type="FunFam" id="3.90.1150.10:FF:000008">
    <property type="entry name" value="Cystathionine gamma-synthase"/>
    <property type="match status" value="1"/>
</dbReference>
<reference evidence="13" key="1">
    <citation type="submission" date="2023-03" db="EMBL/GenBank/DDBJ databases">
        <title>Stygiobacter electus gen. nov., sp. nov., facultatively anaerobic thermotolerant bacterium of the class Ignavibacteria from a well of Yessentuki mineral water deposit.</title>
        <authorList>
            <person name="Podosokorskaya O.A."/>
            <person name="Elcheninov A.G."/>
            <person name="Petrova N.F."/>
            <person name="Zavarzina D.G."/>
            <person name="Kublanov I.V."/>
            <person name="Merkel A.Y."/>
        </authorList>
    </citation>
    <scope>NUCLEOTIDE SEQUENCE</scope>
    <source>
        <strain evidence="13">09-Me</strain>
    </source>
</reference>
<dbReference type="CDD" id="cd00614">
    <property type="entry name" value="CGS_like"/>
    <property type="match status" value="1"/>
</dbReference>
<dbReference type="EC" id="4.4.1.11" evidence="3"/>
<dbReference type="Pfam" id="PF01053">
    <property type="entry name" value="Cys_Met_Meta_PP"/>
    <property type="match status" value="1"/>
</dbReference>
<evidence type="ECO:0000256" key="2">
    <source>
        <dbReference type="ARBA" id="ARBA00008667"/>
    </source>
</evidence>
<dbReference type="Gene3D" id="3.90.1150.10">
    <property type="entry name" value="Aspartate Aminotransferase, domain 1"/>
    <property type="match status" value="1"/>
</dbReference>
<comment type="similarity">
    <text evidence="2">Belongs to the trans-sulfuration enzymes family. L-methionine gamma-lyase subfamily.</text>
</comment>
<dbReference type="GO" id="GO:0005737">
    <property type="term" value="C:cytoplasm"/>
    <property type="evidence" value="ECO:0007669"/>
    <property type="project" value="TreeGrafter"/>
</dbReference>
<dbReference type="InterPro" id="IPR015422">
    <property type="entry name" value="PyrdxlP-dep_Trfase_small"/>
</dbReference>
<evidence type="ECO:0000256" key="10">
    <source>
        <dbReference type="ARBA" id="ARBA00078333"/>
    </source>
</evidence>
<dbReference type="PANTHER" id="PTHR11808">
    <property type="entry name" value="TRANS-SULFURATION ENZYME FAMILY MEMBER"/>
    <property type="match status" value="1"/>
</dbReference>
<dbReference type="GO" id="GO:0030170">
    <property type="term" value="F:pyridoxal phosphate binding"/>
    <property type="evidence" value="ECO:0007669"/>
    <property type="project" value="InterPro"/>
</dbReference>
<dbReference type="PANTHER" id="PTHR11808:SF80">
    <property type="entry name" value="CYSTATHIONINE GAMMA-LYASE"/>
    <property type="match status" value="1"/>
</dbReference>
<dbReference type="InterPro" id="IPR015424">
    <property type="entry name" value="PyrdxlP-dep_Trfase"/>
</dbReference>
<comment type="catalytic activity">
    <reaction evidence="8">
        <text>L-homocysteine + H2O = 2-oxobutanoate + hydrogen sulfide + NH4(+) + H(+)</text>
        <dbReference type="Rhea" id="RHEA:14501"/>
        <dbReference type="ChEBI" id="CHEBI:15377"/>
        <dbReference type="ChEBI" id="CHEBI:15378"/>
        <dbReference type="ChEBI" id="CHEBI:16763"/>
        <dbReference type="ChEBI" id="CHEBI:28938"/>
        <dbReference type="ChEBI" id="CHEBI:29919"/>
        <dbReference type="ChEBI" id="CHEBI:58199"/>
        <dbReference type="EC" id="4.4.1.2"/>
    </reaction>
</comment>
<dbReference type="RefSeq" id="WP_321535846.1">
    <property type="nucleotide sequence ID" value="NZ_JARGDL010000009.1"/>
</dbReference>
<dbReference type="InterPro" id="IPR015421">
    <property type="entry name" value="PyrdxlP-dep_Trfase_major"/>
</dbReference>
<evidence type="ECO:0000256" key="9">
    <source>
        <dbReference type="ARBA" id="ARBA00064130"/>
    </source>
</evidence>
<dbReference type="AlphaFoldDB" id="A0AAE3TEA8"/>
<evidence type="ECO:0000256" key="5">
    <source>
        <dbReference type="ARBA" id="ARBA00022898"/>
    </source>
</evidence>
<evidence type="ECO:0000256" key="3">
    <source>
        <dbReference type="ARBA" id="ARBA00012222"/>
    </source>
</evidence>
<dbReference type="GO" id="GO:0019346">
    <property type="term" value="P:transsulfuration"/>
    <property type="evidence" value="ECO:0007669"/>
    <property type="project" value="InterPro"/>
</dbReference>
<dbReference type="Proteomes" id="UP001221302">
    <property type="component" value="Unassembled WGS sequence"/>
</dbReference>
<dbReference type="GO" id="GO:0008483">
    <property type="term" value="F:transaminase activity"/>
    <property type="evidence" value="ECO:0007669"/>
    <property type="project" value="UniProtKB-KW"/>
</dbReference>
<evidence type="ECO:0000256" key="12">
    <source>
        <dbReference type="RuleBase" id="RU362118"/>
    </source>
</evidence>
<keyword evidence="6" id="KW-0456">Lyase</keyword>
<feature type="modified residue" description="N6-(pyridoxal phosphate)lysine" evidence="11">
    <location>
        <position position="208"/>
    </location>
</feature>
<comment type="cofactor">
    <cofactor evidence="1 12">
        <name>pyridoxal 5'-phosphate</name>
        <dbReference type="ChEBI" id="CHEBI:597326"/>
    </cofactor>
</comment>
<evidence type="ECO:0000313" key="14">
    <source>
        <dbReference type="Proteomes" id="UP001221302"/>
    </source>
</evidence>
<evidence type="ECO:0000256" key="11">
    <source>
        <dbReference type="PIRSR" id="PIRSR001434-2"/>
    </source>
</evidence>
<evidence type="ECO:0000256" key="7">
    <source>
        <dbReference type="ARBA" id="ARBA00049180"/>
    </source>
</evidence>